<keyword evidence="5" id="KW-1003">Cell membrane</keyword>
<evidence type="ECO:0000256" key="2">
    <source>
        <dbReference type="ARBA" id="ARBA00004236"/>
    </source>
</evidence>
<dbReference type="GO" id="GO:0005634">
    <property type="term" value="C:nucleus"/>
    <property type="evidence" value="ECO:0007669"/>
    <property type="project" value="UniProtKB-SubCell"/>
</dbReference>
<dbReference type="FunFam" id="2.30.29.30:FF:000175">
    <property type="entry name" value="switch-associated protein 70 isoform X2"/>
    <property type="match status" value="1"/>
</dbReference>
<evidence type="ECO:0000256" key="11">
    <source>
        <dbReference type="ARBA" id="ARBA00023242"/>
    </source>
</evidence>
<evidence type="ECO:0000256" key="14">
    <source>
        <dbReference type="ARBA" id="ARBA00066244"/>
    </source>
</evidence>
<keyword evidence="9" id="KW-0238">DNA-binding</keyword>
<gene>
    <name evidence="18" type="primary">SWAP70</name>
    <name evidence="18" type="synonym">swap70</name>
</gene>
<evidence type="ECO:0000256" key="6">
    <source>
        <dbReference type="ARBA" id="ARBA00022490"/>
    </source>
</evidence>
<protein>
    <recommendedName>
        <fullName evidence="15">Switch-associated protein 70</fullName>
    </recommendedName>
</protein>
<evidence type="ECO:0000313" key="18">
    <source>
        <dbReference type="Ensembl" id="ENSSAUP00010035126.1"/>
    </source>
</evidence>
<reference evidence="18" key="3">
    <citation type="submission" date="2025-09" db="UniProtKB">
        <authorList>
            <consortium name="Ensembl"/>
        </authorList>
    </citation>
    <scope>IDENTIFICATION</scope>
</reference>
<reference evidence="18" key="2">
    <citation type="submission" date="2025-08" db="UniProtKB">
        <authorList>
            <consortium name="Ensembl"/>
        </authorList>
    </citation>
    <scope>IDENTIFICATION</scope>
</reference>
<organism evidence="18 19">
    <name type="scientific">Sparus aurata</name>
    <name type="common">Gilthead sea bream</name>
    <dbReference type="NCBI Taxonomy" id="8175"/>
    <lineage>
        <taxon>Eukaryota</taxon>
        <taxon>Metazoa</taxon>
        <taxon>Chordata</taxon>
        <taxon>Craniata</taxon>
        <taxon>Vertebrata</taxon>
        <taxon>Euteleostomi</taxon>
        <taxon>Actinopterygii</taxon>
        <taxon>Neopterygii</taxon>
        <taxon>Teleostei</taxon>
        <taxon>Neoteleostei</taxon>
        <taxon>Acanthomorphata</taxon>
        <taxon>Eupercaria</taxon>
        <taxon>Spariformes</taxon>
        <taxon>Sparidae</taxon>
        <taxon>Sparus</taxon>
    </lineage>
</organism>
<dbReference type="GO" id="GO:0030027">
    <property type="term" value="C:lamellipodium"/>
    <property type="evidence" value="ECO:0007669"/>
    <property type="project" value="UniProtKB-SubCell"/>
</dbReference>
<dbReference type="Gene3D" id="2.30.29.30">
    <property type="entry name" value="Pleckstrin-homology domain (PH domain)/Phosphotyrosine-binding domain (PTB)"/>
    <property type="match status" value="1"/>
</dbReference>
<evidence type="ECO:0000256" key="4">
    <source>
        <dbReference type="ARBA" id="ARBA00004510"/>
    </source>
</evidence>
<keyword evidence="19" id="KW-1185">Reference proteome</keyword>
<dbReference type="InterPro" id="IPR001849">
    <property type="entry name" value="PH_domain"/>
</dbReference>
<evidence type="ECO:0000256" key="5">
    <source>
        <dbReference type="ARBA" id="ARBA00022475"/>
    </source>
</evidence>
<sequence length="509" mass="60730">MWLREELLKSIWHAFTALDVDQRGKVSKSQLKVLSHSLCTVMKIPHDPVALEEHFKDDDKGPLSDQGYMPYLNRFILDKVREEFDVLEFNKMCWTLCYKKNICTKHLLMSDDDAFKVWCIFNFLSEEKYPLVIITEEIEYFLRKLLEAMGSGWSEEKFSDYKLQLNKKKNCLTAWELIELVGMGYFSKGLNRQTLSMGITEVFQELILDVLKQGYMMKKGHKRKNWTERWFVLRPNSVSYYVCEDLVEKKGDIVLDRSCCVESLPDKEGKKCLFIIKCTDKSFEISASDKKKKQEWIQAVQTCIQLLRLGLLSPHRESRLRRRELRQRQQVEEEDLAVRMKQLQLANDNKQRQLEAMRRNVHHYVIYVCPYGLLQVRQQMEEQVAQKSSELEQYLQRVRELEDMYHRLEEALEDERQAKQDEEAMRKLQARLLEEEAAKRAELEQIHLQQQRALSQTEAEKQELVAERLAKERDLQAAMQQLDRLERERQGALEQYEVRSYMWRFTLRL</sequence>
<keyword evidence="12" id="KW-0966">Cell projection</keyword>
<reference evidence="18" key="1">
    <citation type="submission" date="2021-04" db="EMBL/GenBank/DDBJ databases">
        <authorList>
            <consortium name="Wellcome Sanger Institute Data Sharing"/>
        </authorList>
    </citation>
    <scope>NUCLEOTIDE SEQUENCE [LARGE SCALE GENOMIC DNA]</scope>
</reference>
<dbReference type="Pfam" id="PF00169">
    <property type="entry name" value="PH"/>
    <property type="match status" value="1"/>
</dbReference>
<feature type="coiled-coil region" evidence="16">
    <location>
        <begin position="333"/>
        <end position="495"/>
    </location>
</feature>
<name>A0A671WEY1_SPAAU</name>
<dbReference type="PANTHER" id="PTHR14383">
    <property type="entry name" value="SWAP-70 RECOMBINASE"/>
    <property type="match status" value="1"/>
</dbReference>
<keyword evidence="10" id="KW-0472">Membrane</keyword>
<evidence type="ECO:0000256" key="7">
    <source>
        <dbReference type="ARBA" id="ARBA00022553"/>
    </source>
</evidence>
<dbReference type="Proteomes" id="UP000472265">
    <property type="component" value="Chromosome 4"/>
</dbReference>
<evidence type="ECO:0000256" key="13">
    <source>
        <dbReference type="ARBA" id="ARBA00059750"/>
    </source>
</evidence>
<comment type="subunit">
    <text evidence="14">The SWAP complex consists of NPM1, NCL, PARP1 and SWAP70.</text>
</comment>
<evidence type="ECO:0000256" key="1">
    <source>
        <dbReference type="ARBA" id="ARBA00004123"/>
    </source>
</evidence>
<evidence type="ECO:0000256" key="10">
    <source>
        <dbReference type="ARBA" id="ARBA00023136"/>
    </source>
</evidence>
<keyword evidence="6" id="KW-0963">Cytoplasm</keyword>
<dbReference type="GeneTree" id="ENSGT00950000183017"/>
<dbReference type="SUPFAM" id="SSF47473">
    <property type="entry name" value="EF-hand"/>
    <property type="match status" value="1"/>
</dbReference>
<proteinExistence type="predicted"/>
<dbReference type="PROSITE" id="PS50003">
    <property type="entry name" value="PH_DOMAIN"/>
    <property type="match status" value="1"/>
</dbReference>
<dbReference type="InterPro" id="IPR057837">
    <property type="entry name" value="PH_SWAP70"/>
</dbReference>
<dbReference type="GO" id="GO:0003677">
    <property type="term" value="F:DNA binding"/>
    <property type="evidence" value="ECO:0007669"/>
    <property type="project" value="UniProtKB-KW"/>
</dbReference>
<keyword evidence="8 16" id="KW-0175">Coiled coil</keyword>
<keyword evidence="7" id="KW-0597">Phosphoprotein</keyword>
<dbReference type="Pfam" id="PF25530">
    <property type="entry name" value="EF-hand_SWAP70_N"/>
    <property type="match status" value="1"/>
</dbReference>
<comment type="subcellular location">
    <subcellularLocation>
        <location evidence="2">Cell membrane</location>
    </subcellularLocation>
    <subcellularLocation>
        <location evidence="4">Cell projection</location>
        <location evidence="4">Lamellipodium</location>
    </subcellularLocation>
    <subcellularLocation>
        <location evidence="3">Cytoplasm</location>
    </subcellularLocation>
    <subcellularLocation>
        <location evidence="1">Nucleus</location>
    </subcellularLocation>
</comment>
<dbReference type="GO" id="GO:0005886">
    <property type="term" value="C:plasma membrane"/>
    <property type="evidence" value="ECO:0007669"/>
    <property type="project" value="UniProtKB-SubCell"/>
</dbReference>
<evidence type="ECO:0000259" key="17">
    <source>
        <dbReference type="PROSITE" id="PS50003"/>
    </source>
</evidence>
<evidence type="ECO:0000256" key="15">
    <source>
        <dbReference type="ARBA" id="ARBA00074876"/>
    </source>
</evidence>
<keyword evidence="11" id="KW-0539">Nucleus</keyword>
<evidence type="ECO:0000256" key="16">
    <source>
        <dbReference type="SAM" id="Coils"/>
    </source>
</evidence>
<dbReference type="GO" id="GO:0005737">
    <property type="term" value="C:cytoplasm"/>
    <property type="evidence" value="ECO:0007669"/>
    <property type="project" value="UniProtKB-SubCell"/>
</dbReference>
<evidence type="ECO:0000256" key="3">
    <source>
        <dbReference type="ARBA" id="ARBA00004496"/>
    </source>
</evidence>
<evidence type="ECO:0000256" key="9">
    <source>
        <dbReference type="ARBA" id="ARBA00023125"/>
    </source>
</evidence>
<dbReference type="InterPro" id="IPR057836">
    <property type="entry name" value="EF-hand_SWAP70_N"/>
</dbReference>
<evidence type="ECO:0000313" key="19">
    <source>
        <dbReference type="Proteomes" id="UP000472265"/>
    </source>
</evidence>
<dbReference type="Ensembl" id="ENSSAUT00010037003.1">
    <property type="protein sequence ID" value="ENSSAUP00010035126.1"/>
    <property type="gene ID" value="ENSSAUG00010014791.1"/>
</dbReference>
<comment type="function">
    <text evidence="13">Phosphatidylinositol 3,4,5-trisphosphate-dependent guanine nucleotide exchange factor (GEF) which, independently of RAS, transduces signals from tyrosine kinase receptors to RAC. It also mediates signaling of membrane ruffling. Regulates the actin cytoskeleton as an effector or adapter protein in response to agonist stimulated phosphatidylinositol (3,4)-bisphosphate production and cell protrusion.</text>
</comment>
<dbReference type="AlphaFoldDB" id="A0A671WEY1"/>
<dbReference type="InterPro" id="IPR011992">
    <property type="entry name" value="EF-hand-dom_pair"/>
</dbReference>
<dbReference type="InterPro" id="IPR011993">
    <property type="entry name" value="PH-like_dom_sf"/>
</dbReference>
<dbReference type="SUPFAM" id="SSF50729">
    <property type="entry name" value="PH domain-like"/>
    <property type="match status" value="1"/>
</dbReference>
<evidence type="ECO:0000256" key="12">
    <source>
        <dbReference type="ARBA" id="ARBA00023273"/>
    </source>
</evidence>
<dbReference type="CDD" id="cd13273">
    <property type="entry name" value="PH_SWAP-70"/>
    <property type="match status" value="1"/>
</dbReference>
<evidence type="ECO:0000256" key="8">
    <source>
        <dbReference type="ARBA" id="ARBA00023054"/>
    </source>
</evidence>
<accession>A0A671WEY1</accession>
<feature type="domain" description="PH" evidence="17">
    <location>
        <begin position="209"/>
        <end position="305"/>
    </location>
</feature>
<dbReference type="PANTHER" id="PTHR14383:SF6">
    <property type="entry name" value="SWITCH-ASSOCIATED PROTEIN 70"/>
    <property type="match status" value="1"/>
</dbReference>
<dbReference type="SMART" id="SM00233">
    <property type="entry name" value="PH"/>
    <property type="match status" value="1"/>
</dbReference>